<feature type="signal peptide" evidence="6">
    <location>
        <begin position="1"/>
        <end position="22"/>
    </location>
</feature>
<evidence type="ECO:0000313" key="7">
    <source>
        <dbReference type="EMBL" id="KAH8697275.1"/>
    </source>
</evidence>
<evidence type="ECO:0000256" key="5">
    <source>
        <dbReference type="SAM" id="Phobius"/>
    </source>
</evidence>
<evidence type="ECO:0000313" key="8">
    <source>
        <dbReference type="Proteomes" id="UP001201262"/>
    </source>
</evidence>
<feature type="transmembrane region" description="Helical" evidence="5">
    <location>
        <begin position="146"/>
        <end position="172"/>
    </location>
</feature>
<gene>
    <name evidence="7" type="ORF">BGW36DRAFT_378354</name>
</gene>
<comment type="subcellular location">
    <subcellularLocation>
        <location evidence="1">Membrane</location>
        <topology evidence="1">Single-pass membrane protein</topology>
    </subcellularLocation>
</comment>
<reference evidence="7" key="1">
    <citation type="submission" date="2021-12" db="EMBL/GenBank/DDBJ databases">
        <title>Convergent genome expansion in fungi linked to evolution of root-endophyte symbiosis.</title>
        <authorList>
            <consortium name="DOE Joint Genome Institute"/>
            <person name="Ke Y.-H."/>
            <person name="Bonito G."/>
            <person name="Liao H.-L."/>
            <person name="Looney B."/>
            <person name="Rojas-Flechas A."/>
            <person name="Nash J."/>
            <person name="Hameed K."/>
            <person name="Schadt C."/>
            <person name="Martin F."/>
            <person name="Crous P.W."/>
            <person name="Miettinen O."/>
            <person name="Magnuson J.K."/>
            <person name="Labbe J."/>
            <person name="Jacobson D."/>
            <person name="Doktycz M.J."/>
            <person name="Veneault-Fourrey C."/>
            <person name="Kuo A."/>
            <person name="Mondo S."/>
            <person name="Calhoun S."/>
            <person name="Riley R."/>
            <person name="Ohm R."/>
            <person name="LaButti K."/>
            <person name="Andreopoulos B."/>
            <person name="Pangilinan J."/>
            <person name="Nolan M."/>
            <person name="Tritt A."/>
            <person name="Clum A."/>
            <person name="Lipzen A."/>
            <person name="Daum C."/>
            <person name="Barry K."/>
            <person name="Grigoriev I.V."/>
            <person name="Vilgalys R."/>
        </authorList>
    </citation>
    <scope>NUCLEOTIDE SEQUENCE</scope>
    <source>
        <strain evidence="7">PMI_201</strain>
    </source>
</reference>
<organism evidence="7 8">
    <name type="scientific">Talaromyces proteolyticus</name>
    <dbReference type="NCBI Taxonomy" id="1131652"/>
    <lineage>
        <taxon>Eukaryota</taxon>
        <taxon>Fungi</taxon>
        <taxon>Dikarya</taxon>
        <taxon>Ascomycota</taxon>
        <taxon>Pezizomycotina</taxon>
        <taxon>Eurotiomycetes</taxon>
        <taxon>Eurotiomycetidae</taxon>
        <taxon>Eurotiales</taxon>
        <taxon>Trichocomaceae</taxon>
        <taxon>Talaromyces</taxon>
        <taxon>Talaromyces sect. Bacilispori</taxon>
    </lineage>
</organism>
<protein>
    <recommendedName>
        <fullName evidence="9">Mid2 domain-containing protein</fullName>
    </recommendedName>
</protein>
<evidence type="ECO:0000256" key="3">
    <source>
        <dbReference type="ARBA" id="ARBA00022989"/>
    </source>
</evidence>
<keyword evidence="6" id="KW-0732">Signal</keyword>
<sequence>MHRSLMSISILLLTLFASNALATVISTFSDDSCKDSYKAFNGPNGYPNGTCTPFRSNGAFGSFQVAQEDSGCGVTIYGNDSDVSSPCSSTTLQLAQIATCYNSSWVYFSIDNCQAPVSSTVGASSTATAPATSSTNSSSGGSSTNVGAIVGGVVGGVVGLGLIALAGWFLWLRQRPRRANASQYCETADFKTDDTKNDSSGGGAVAVSPFKKVHELPPESDRIEMSSMGASTKYELSSIGGNDEVVQKPKYFAELPGHEAGQ</sequence>
<feature type="chain" id="PRO_5042277672" description="Mid2 domain-containing protein" evidence="6">
    <location>
        <begin position="23"/>
        <end position="262"/>
    </location>
</feature>
<evidence type="ECO:0000256" key="4">
    <source>
        <dbReference type="ARBA" id="ARBA00023136"/>
    </source>
</evidence>
<keyword evidence="8" id="KW-1185">Reference proteome</keyword>
<proteinExistence type="predicted"/>
<name>A0AAD4PVY9_9EURO</name>
<dbReference type="RefSeq" id="XP_046071976.1">
    <property type="nucleotide sequence ID" value="XM_046216098.1"/>
</dbReference>
<comment type="caution">
    <text evidence="7">The sequence shown here is derived from an EMBL/GenBank/DDBJ whole genome shotgun (WGS) entry which is preliminary data.</text>
</comment>
<evidence type="ECO:0000256" key="6">
    <source>
        <dbReference type="SAM" id="SignalP"/>
    </source>
</evidence>
<dbReference type="InterPro" id="IPR051694">
    <property type="entry name" value="Immunoregulatory_rcpt-like"/>
</dbReference>
<evidence type="ECO:0000256" key="2">
    <source>
        <dbReference type="ARBA" id="ARBA00022692"/>
    </source>
</evidence>
<evidence type="ECO:0008006" key="9">
    <source>
        <dbReference type="Google" id="ProtNLM"/>
    </source>
</evidence>
<keyword evidence="3 5" id="KW-1133">Transmembrane helix</keyword>
<dbReference type="AlphaFoldDB" id="A0AAD4PVY9"/>
<keyword evidence="4 5" id="KW-0472">Membrane</keyword>
<keyword evidence="2 5" id="KW-0812">Transmembrane</keyword>
<evidence type="ECO:0000256" key="1">
    <source>
        <dbReference type="ARBA" id="ARBA00004167"/>
    </source>
</evidence>
<dbReference type="EMBL" id="JAJTJA010000006">
    <property type="protein sequence ID" value="KAH8697275.1"/>
    <property type="molecule type" value="Genomic_DNA"/>
</dbReference>
<dbReference type="GO" id="GO:0071944">
    <property type="term" value="C:cell periphery"/>
    <property type="evidence" value="ECO:0007669"/>
    <property type="project" value="UniProtKB-ARBA"/>
</dbReference>
<dbReference type="Proteomes" id="UP001201262">
    <property type="component" value="Unassembled WGS sequence"/>
</dbReference>
<dbReference type="PANTHER" id="PTHR15549">
    <property type="entry name" value="PAIRED IMMUNOGLOBULIN-LIKE TYPE 2 RECEPTOR"/>
    <property type="match status" value="1"/>
</dbReference>
<dbReference type="GO" id="GO:0016020">
    <property type="term" value="C:membrane"/>
    <property type="evidence" value="ECO:0007669"/>
    <property type="project" value="UniProtKB-SubCell"/>
</dbReference>
<dbReference type="PANTHER" id="PTHR15549:SF26">
    <property type="entry name" value="AXIAL BUDDING PATTERN PROTEIN 2-RELATED"/>
    <property type="match status" value="1"/>
</dbReference>
<dbReference type="GeneID" id="70246385"/>
<accession>A0AAD4PVY9</accession>